<keyword evidence="1" id="KW-0732">Signal</keyword>
<dbReference type="Proteomes" id="UP000292209">
    <property type="component" value="Unassembled WGS sequence"/>
</dbReference>
<evidence type="ECO:0000313" key="4">
    <source>
        <dbReference type="Proteomes" id="UP000292209"/>
    </source>
</evidence>
<dbReference type="OrthoDB" id="9816120at2"/>
<dbReference type="Pfam" id="PF07593">
    <property type="entry name" value="UnbV_ASPIC"/>
    <property type="match status" value="1"/>
</dbReference>
<dbReference type="InterPro" id="IPR027039">
    <property type="entry name" value="Crtac1"/>
</dbReference>
<proteinExistence type="predicted"/>
<dbReference type="EMBL" id="SGXG01000001">
    <property type="protein sequence ID" value="RZS95979.1"/>
    <property type="molecule type" value="Genomic_DNA"/>
</dbReference>
<dbReference type="InterPro" id="IPR011519">
    <property type="entry name" value="UnbV_ASPIC"/>
</dbReference>
<dbReference type="SUPFAM" id="SSF69318">
    <property type="entry name" value="Integrin alpha N-terminal domain"/>
    <property type="match status" value="3"/>
</dbReference>
<evidence type="ECO:0000259" key="2">
    <source>
        <dbReference type="Pfam" id="PF07593"/>
    </source>
</evidence>
<comment type="caution">
    <text evidence="3">The sequence shown here is derived from an EMBL/GenBank/DDBJ whole genome shotgun (WGS) entry which is preliminary data.</text>
</comment>
<dbReference type="InterPro" id="IPR013517">
    <property type="entry name" value="FG-GAP"/>
</dbReference>
<dbReference type="Gene3D" id="2.130.10.130">
    <property type="entry name" value="Integrin alpha, N-terminal"/>
    <property type="match status" value="4"/>
</dbReference>
<accession>A0A4V2F6D9</accession>
<reference evidence="3 4" key="1">
    <citation type="submission" date="2019-02" db="EMBL/GenBank/DDBJ databases">
        <title>Genomic Encyclopedia of Archaeal and Bacterial Type Strains, Phase II (KMG-II): from individual species to whole genera.</title>
        <authorList>
            <person name="Goeker M."/>
        </authorList>
    </citation>
    <scope>NUCLEOTIDE SEQUENCE [LARGE SCALE GENOMIC DNA]</scope>
    <source>
        <strain evidence="3 4">DSM 21411</strain>
    </source>
</reference>
<dbReference type="Pfam" id="PF13517">
    <property type="entry name" value="FG-GAP_3"/>
    <property type="match status" value="6"/>
</dbReference>
<dbReference type="AlphaFoldDB" id="A0A4V2F6D9"/>
<protein>
    <submittedName>
        <fullName evidence="3">VCBS repeat protein</fullName>
    </submittedName>
</protein>
<evidence type="ECO:0000313" key="3">
    <source>
        <dbReference type="EMBL" id="RZS95979.1"/>
    </source>
</evidence>
<organism evidence="3 4">
    <name type="scientific">Cecembia calidifontis</name>
    <dbReference type="NCBI Taxonomy" id="1187080"/>
    <lineage>
        <taxon>Bacteria</taxon>
        <taxon>Pseudomonadati</taxon>
        <taxon>Bacteroidota</taxon>
        <taxon>Cytophagia</taxon>
        <taxon>Cytophagales</taxon>
        <taxon>Cyclobacteriaceae</taxon>
        <taxon>Cecembia</taxon>
    </lineage>
</organism>
<feature type="domain" description="ASPIC/UnbV" evidence="2">
    <location>
        <begin position="528"/>
        <end position="594"/>
    </location>
</feature>
<gene>
    <name evidence="3" type="ORF">BC751_1533</name>
</gene>
<dbReference type="PANTHER" id="PTHR16026">
    <property type="entry name" value="CARTILAGE ACIDIC PROTEIN 1"/>
    <property type="match status" value="1"/>
</dbReference>
<dbReference type="PROSITE" id="PS51257">
    <property type="entry name" value="PROKAR_LIPOPROTEIN"/>
    <property type="match status" value="1"/>
</dbReference>
<dbReference type="RefSeq" id="WP_130275000.1">
    <property type="nucleotide sequence ID" value="NZ_SGXG01000001.1"/>
</dbReference>
<sequence length="1110" mass="124125">MKQLNKYIFLGSLLSALLVSCTKKGKPDNDFLFEKVSSSHSGVDFRNDLEFDEKFNIFTYRNFYNGGGVALGDVNNDGLIDIYFTSNQGENKLYLNEGDFKFRDVTAEAGVAGTRAWSTGVAMADVNGDGWLDIYVCNSGDIKGDNKQNELFINNGDGTFTEMAEAYGLADQGFSTHAVFFDYDNDGDLDVYLLNNSYQAIGSFNKMQNERPRRDPVGGDKLFRNDGDKFTDVSEEAGIYGSVIGFGLGITIGDVNRDGWMDIFISNDFFERDYLYINNQDGTFTESLTDYMRSTSAASMGADIADIDNNGYLDIFVTEMLPEPPQRLKQITTFESWDKFQFNVQHGYHYQYTRNMLHINNGDGTFTDMGRLANVEATDWSWAALMFDMDNDGLKDIFVANGIYQDLTDLDYLNFIDNEQTKRAIISQDGVDYRKLVDPMPVNPISNYAFKNKGNLEFENVIHQWGMGDPVHSNGSAYGDLNNDGAMDLVINNVNSEALIFKNKSPELQPENHYLKIQLKGKGKNTFAIGTQVRLLIGDQQLYQEQIPNRGFQSSIDPRLNFGLGKAQRIDEIQVRWPDGKVTILEDVEANQSLVLSWEEAQEAPSGFVFFKEPEAQIFQKAASKGILDFVHRENQFIDFDRDRLTYHMLSTEGPKAIFGDVNGDGLEDVYLGGAKGFPGQLFLQQSNGTMKKSEQEAFVADRFSEDTHGVFHDFNGDGHLDLFVTSGGNESGFGALDLSDRLYLNDGKGNFTKSENSGLLNFKNSSSVVRLIDVNGDGIMDLFVGSRLVPFLYGVNPSSQILISDGKGTFRDGTAEYAPSLKEIGMVTDAAVADYDGDGKEDLILVGEWMAPTFLRNTGKGLEKIAMPEMEAFKGWYQAINTGDFNGDGKPDFVLGNHGLNTRFKASLERPIRMFVNDFDQNGSVEHLYVQKEGGRHVPFTLKHQLEQQVPSIKKRFLKYSAYNDKYMEDIFTPQELKNAVMQEVNFLSSAVLINQGEGQFEVKALPREVQRSWMYAILVTDLNGDGAEDLILAGNLSGAKPEVGQYDGSYGEVLIGDGKGNFTYIPNREHGLQLHGDIRDLQIVKLKGVKMLMVVKNNAPLEFWKVKE</sequence>
<evidence type="ECO:0000256" key="1">
    <source>
        <dbReference type="ARBA" id="ARBA00022729"/>
    </source>
</evidence>
<dbReference type="InterPro" id="IPR028994">
    <property type="entry name" value="Integrin_alpha_N"/>
</dbReference>
<dbReference type="PANTHER" id="PTHR16026:SF0">
    <property type="entry name" value="CARTILAGE ACIDIC PROTEIN 1"/>
    <property type="match status" value="1"/>
</dbReference>
<keyword evidence="4" id="KW-1185">Reference proteome</keyword>
<name>A0A4V2F6D9_9BACT</name>